<dbReference type="GO" id="GO:0009435">
    <property type="term" value="P:NAD+ biosynthetic process"/>
    <property type="evidence" value="ECO:0007669"/>
    <property type="project" value="UniProtKB-UniPathway"/>
</dbReference>
<dbReference type="AlphaFoldDB" id="A0A381PQW5"/>
<dbReference type="InterPro" id="IPR027277">
    <property type="entry name" value="NadC/ModD"/>
</dbReference>
<dbReference type="InterPro" id="IPR004393">
    <property type="entry name" value="NadC"/>
</dbReference>
<evidence type="ECO:0000256" key="2">
    <source>
        <dbReference type="ARBA" id="ARBA00009400"/>
    </source>
</evidence>
<evidence type="ECO:0000256" key="6">
    <source>
        <dbReference type="ARBA" id="ARBA00022679"/>
    </source>
</evidence>
<dbReference type="InterPro" id="IPR037128">
    <property type="entry name" value="Quinolinate_PRibosylTase_N_sf"/>
</dbReference>
<organism evidence="9">
    <name type="scientific">marine metagenome</name>
    <dbReference type="NCBI Taxonomy" id="408172"/>
    <lineage>
        <taxon>unclassified sequences</taxon>
        <taxon>metagenomes</taxon>
        <taxon>ecological metagenomes</taxon>
    </lineage>
</organism>
<dbReference type="EMBL" id="UINC01001045">
    <property type="protein sequence ID" value="SUZ68858.1"/>
    <property type="molecule type" value="Genomic_DNA"/>
</dbReference>
<sequence length="249" mass="27483">MDDSNRSEFDIKSRQEGIISGLYLVETVFRLVDKKIAFKKFKDEGDEVEIGDILARIQGNSISILTAERTALNFLSHMSGIASATSLMAKKIKNTNTKIMCTRKTTPNLRVFEKFAVLSGGGKNHRFGLFDGILIKDNHIALSGSIKEAIKKAKNSSDKSLKIEVEVDNIDQFQEALENNPDIILLDNFSTSELKKAVEINNDKVLLEASGSVNIENVLDIAMTGVDFISSGWLTHSSPSLDFGLDLKQ</sequence>
<dbReference type="GO" id="GO:0034213">
    <property type="term" value="P:quinolinate catabolic process"/>
    <property type="evidence" value="ECO:0007669"/>
    <property type="project" value="TreeGrafter"/>
</dbReference>
<keyword evidence="6" id="KW-0808">Transferase</keyword>
<dbReference type="InterPro" id="IPR013785">
    <property type="entry name" value="Aldolase_TIM"/>
</dbReference>
<keyword evidence="4" id="KW-0662">Pyridine nucleotide biosynthesis</keyword>
<dbReference type="GO" id="GO:0005737">
    <property type="term" value="C:cytoplasm"/>
    <property type="evidence" value="ECO:0007669"/>
    <property type="project" value="TreeGrafter"/>
</dbReference>
<dbReference type="NCBIfam" id="TIGR00078">
    <property type="entry name" value="nadC"/>
    <property type="match status" value="1"/>
</dbReference>
<dbReference type="Gene3D" id="3.20.20.70">
    <property type="entry name" value="Aldolase class I"/>
    <property type="match status" value="1"/>
</dbReference>
<dbReference type="CDD" id="cd01572">
    <property type="entry name" value="QPRTase"/>
    <property type="match status" value="1"/>
</dbReference>
<evidence type="ECO:0000256" key="3">
    <source>
        <dbReference type="ARBA" id="ARBA00011944"/>
    </source>
</evidence>
<evidence type="ECO:0000256" key="4">
    <source>
        <dbReference type="ARBA" id="ARBA00022642"/>
    </source>
</evidence>
<dbReference type="InterPro" id="IPR022412">
    <property type="entry name" value="Quinolinate_PRibosylTrfase_N"/>
</dbReference>
<evidence type="ECO:0000256" key="5">
    <source>
        <dbReference type="ARBA" id="ARBA00022676"/>
    </source>
</evidence>
<dbReference type="PANTHER" id="PTHR32179">
    <property type="entry name" value="NICOTINATE-NUCLEOTIDE PYROPHOSPHORYLASE [CARBOXYLATING]"/>
    <property type="match status" value="1"/>
</dbReference>
<dbReference type="SUPFAM" id="SSF51690">
    <property type="entry name" value="Nicotinate/Quinolinate PRTase C-terminal domain-like"/>
    <property type="match status" value="1"/>
</dbReference>
<feature type="domain" description="Quinolinate phosphoribosyl transferase C-terminal" evidence="7">
    <location>
        <begin position="81"/>
        <end position="246"/>
    </location>
</feature>
<dbReference type="SUPFAM" id="SSF54675">
    <property type="entry name" value="Nicotinate/Quinolinate PRTase N-terminal domain-like"/>
    <property type="match status" value="1"/>
</dbReference>
<dbReference type="GO" id="GO:0004514">
    <property type="term" value="F:nicotinate-nucleotide diphosphorylase (carboxylating) activity"/>
    <property type="evidence" value="ECO:0007669"/>
    <property type="project" value="UniProtKB-EC"/>
</dbReference>
<dbReference type="FunFam" id="3.20.20.70:FF:000030">
    <property type="entry name" value="Nicotinate-nucleotide pyrophosphorylase, carboxylating"/>
    <property type="match status" value="1"/>
</dbReference>
<evidence type="ECO:0000259" key="7">
    <source>
        <dbReference type="Pfam" id="PF01729"/>
    </source>
</evidence>
<proteinExistence type="inferred from homology"/>
<evidence type="ECO:0000256" key="1">
    <source>
        <dbReference type="ARBA" id="ARBA00004893"/>
    </source>
</evidence>
<gene>
    <name evidence="9" type="ORF">METZ01_LOCUS21712</name>
</gene>
<dbReference type="Pfam" id="PF02749">
    <property type="entry name" value="QRPTase_N"/>
    <property type="match status" value="1"/>
</dbReference>
<dbReference type="PANTHER" id="PTHR32179:SF3">
    <property type="entry name" value="NICOTINATE-NUCLEOTIDE PYROPHOSPHORYLASE [CARBOXYLATING]"/>
    <property type="match status" value="1"/>
</dbReference>
<evidence type="ECO:0000313" key="9">
    <source>
        <dbReference type="EMBL" id="SUZ68858.1"/>
    </source>
</evidence>
<feature type="domain" description="Quinolinate phosphoribosyl transferase N-terminal" evidence="8">
    <location>
        <begin position="4"/>
        <end position="79"/>
    </location>
</feature>
<dbReference type="UniPathway" id="UPA00253">
    <property type="reaction ID" value="UER00331"/>
</dbReference>
<accession>A0A381PQW5</accession>
<evidence type="ECO:0000259" key="8">
    <source>
        <dbReference type="Pfam" id="PF02749"/>
    </source>
</evidence>
<protein>
    <recommendedName>
        <fullName evidence="3">nicotinate-nucleotide diphosphorylase (carboxylating)</fullName>
        <ecNumber evidence="3">2.4.2.19</ecNumber>
    </recommendedName>
</protein>
<dbReference type="Pfam" id="PF01729">
    <property type="entry name" value="QRPTase_C"/>
    <property type="match status" value="1"/>
</dbReference>
<dbReference type="PIRSF" id="PIRSF006250">
    <property type="entry name" value="NadC_ModD"/>
    <property type="match status" value="1"/>
</dbReference>
<dbReference type="EC" id="2.4.2.19" evidence="3"/>
<reference evidence="9" key="1">
    <citation type="submission" date="2018-05" db="EMBL/GenBank/DDBJ databases">
        <authorList>
            <person name="Lanie J.A."/>
            <person name="Ng W.-L."/>
            <person name="Kazmierczak K.M."/>
            <person name="Andrzejewski T.M."/>
            <person name="Davidsen T.M."/>
            <person name="Wayne K.J."/>
            <person name="Tettelin H."/>
            <person name="Glass J.I."/>
            <person name="Rusch D."/>
            <person name="Podicherti R."/>
            <person name="Tsui H.-C.T."/>
            <person name="Winkler M.E."/>
        </authorList>
    </citation>
    <scope>NUCLEOTIDE SEQUENCE</scope>
</reference>
<comment type="similarity">
    <text evidence="2">Belongs to the NadC/ModD family.</text>
</comment>
<dbReference type="Gene3D" id="3.90.1170.20">
    <property type="entry name" value="Quinolinate phosphoribosyl transferase, N-terminal domain"/>
    <property type="match status" value="1"/>
</dbReference>
<keyword evidence="5" id="KW-0328">Glycosyltransferase</keyword>
<comment type="pathway">
    <text evidence="1">Cofactor biosynthesis; NAD(+) biosynthesis; nicotinate D-ribonucleotide from quinolinate: step 1/1.</text>
</comment>
<name>A0A381PQW5_9ZZZZ</name>
<dbReference type="InterPro" id="IPR036068">
    <property type="entry name" value="Nicotinate_pribotase-like_C"/>
</dbReference>
<dbReference type="InterPro" id="IPR002638">
    <property type="entry name" value="Quinolinate_PRibosylTrfase_C"/>
</dbReference>